<protein>
    <submittedName>
        <fullName evidence="1">Uncharacterized protein</fullName>
    </submittedName>
</protein>
<name>A0A8X7P4N4_BRACI</name>
<comment type="caution">
    <text evidence="1">The sequence shown here is derived from an EMBL/GenBank/DDBJ whole genome shotgun (WGS) entry which is preliminary data.</text>
</comment>
<dbReference type="EMBL" id="JAAMPC010000094">
    <property type="protein sequence ID" value="KAG2244282.1"/>
    <property type="molecule type" value="Genomic_DNA"/>
</dbReference>
<dbReference type="Proteomes" id="UP000886595">
    <property type="component" value="Unassembled WGS sequence"/>
</dbReference>
<reference evidence="1 2" key="1">
    <citation type="submission" date="2020-02" db="EMBL/GenBank/DDBJ databases">
        <authorList>
            <person name="Ma Q."/>
            <person name="Huang Y."/>
            <person name="Song X."/>
            <person name="Pei D."/>
        </authorList>
    </citation>
    <scope>NUCLEOTIDE SEQUENCE [LARGE SCALE GENOMIC DNA]</scope>
    <source>
        <strain evidence="1">Sxm20200214</strain>
        <tissue evidence="1">Leaf</tissue>
    </source>
</reference>
<accession>A0A8X7P4N4</accession>
<evidence type="ECO:0000313" key="2">
    <source>
        <dbReference type="Proteomes" id="UP000886595"/>
    </source>
</evidence>
<proteinExistence type="predicted"/>
<gene>
    <name evidence="1" type="ORF">Bca52824_093879</name>
</gene>
<organism evidence="1 2">
    <name type="scientific">Brassica carinata</name>
    <name type="common">Ethiopian mustard</name>
    <name type="synonym">Abyssinian cabbage</name>
    <dbReference type="NCBI Taxonomy" id="52824"/>
    <lineage>
        <taxon>Eukaryota</taxon>
        <taxon>Viridiplantae</taxon>
        <taxon>Streptophyta</taxon>
        <taxon>Embryophyta</taxon>
        <taxon>Tracheophyta</taxon>
        <taxon>Spermatophyta</taxon>
        <taxon>Magnoliopsida</taxon>
        <taxon>eudicotyledons</taxon>
        <taxon>Gunneridae</taxon>
        <taxon>Pentapetalae</taxon>
        <taxon>rosids</taxon>
        <taxon>malvids</taxon>
        <taxon>Brassicales</taxon>
        <taxon>Brassicaceae</taxon>
        <taxon>Brassiceae</taxon>
        <taxon>Brassica</taxon>
    </lineage>
</organism>
<evidence type="ECO:0000313" key="1">
    <source>
        <dbReference type="EMBL" id="KAG2244282.1"/>
    </source>
</evidence>
<sequence length="66" mass="7477">MITFSDNNRAWLQSGNSGSSASKVNIILELFTRRCSFETSISHGFRYVKRAENLLQSHHCVPHILA</sequence>
<dbReference type="AlphaFoldDB" id="A0A8X7P4N4"/>
<keyword evidence="2" id="KW-1185">Reference proteome</keyword>